<dbReference type="InterPro" id="IPR006311">
    <property type="entry name" value="TAT_signal"/>
</dbReference>
<evidence type="ECO:0000313" key="6">
    <source>
        <dbReference type="EMBL" id="MFD1829593.1"/>
    </source>
</evidence>
<keyword evidence="7" id="KW-1185">Reference proteome</keyword>
<dbReference type="PROSITE" id="PS51257">
    <property type="entry name" value="PROKAR_LIPOPROTEIN"/>
    <property type="match status" value="1"/>
</dbReference>
<evidence type="ECO:0000259" key="5">
    <source>
        <dbReference type="PROSITE" id="PS50983"/>
    </source>
</evidence>
<feature type="domain" description="Fe/B12 periplasmic-binding" evidence="5">
    <location>
        <begin position="67"/>
        <end position="346"/>
    </location>
</feature>
<dbReference type="InterPro" id="IPR002491">
    <property type="entry name" value="ABC_transptr_periplasmic_BD"/>
</dbReference>
<keyword evidence="4" id="KW-0732">Signal</keyword>
<evidence type="ECO:0000256" key="4">
    <source>
        <dbReference type="ARBA" id="ARBA00022729"/>
    </source>
</evidence>
<dbReference type="Pfam" id="PF01497">
    <property type="entry name" value="Peripla_BP_2"/>
    <property type="match status" value="1"/>
</dbReference>
<dbReference type="PANTHER" id="PTHR30532:SF24">
    <property type="entry name" value="FERRIC ENTEROBACTIN-BINDING PERIPLASMIC PROTEIN FEPB"/>
    <property type="match status" value="1"/>
</dbReference>
<comment type="caution">
    <text evidence="6">The sequence shown here is derived from an EMBL/GenBank/DDBJ whole genome shotgun (WGS) entry which is preliminary data.</text>
</comment>
<accession>A0ABW4PII4</accession>
<sequence>MSHARTVNLSRRGLLAAGGALGLGALLSACGDDGGSGTAGAASGKDGGPWSFTDDRKQKVTADRAPERIVAFTGTAAALADFGLKDRIVGVFGETTLEDGSAHPQAGDLDVKKIEVIGNVWGEFDIEKYAALNPELLVTHQYDEGSLWYVPDESKDKILKLAPSVAVQVANVSLLKPIQRYAELAESLGADLKSRQVTDAKARFEAAAEKLRRAAKAGDGLRVLAASGSADYFYVSTPAPAADLKYFAELGVNFVVPKDIEASGGYFESLSWENAGQYEADLIILDNRDTALQPKDLESKPTWTALPAVKAGQVAEWDPVPRFSYQGAAPLLENLAEAIGKARKLG</sequence>
<organism evidence="6 7">
    <name type="scientific">Streptomyces desertarenae</name>
    <dbReference type="NCBI Taxonomy" id="2666184"/>
    <lineage>
        <taxon>Bacteria</taxon>
        <taxon>Bacillati</taxon>
        <taxon>Actinomycetota</taxon>
        <taxon>Actinomycetes</taxon>
        <taxon>Kitasatosporales</taxon>
        <taxon>Streptomycetaceae</taxon>
        <taxon>Streptomyces</taxon>
    </lineage>
</organism>
<proteinExistence type="inferred from homology"/>
<comment type="subcellular location">
    <subcellularLocation>
        <location evidence="1">Cell envelope</location>
    </subcellularLocation>
</comment>
<keyword evidence="3" id="KW-0813">Transport</keyword>
<gene>
    <name evidence="6" type="ORF">ACFSJS_07945</name>
</gene>
<dbReference type="InterPro" id="IPR051313">
    <property type="entry name" value="Bact_iron-sidero_bind"/>
</dbReference>
<evidence type="ECO:0000313" key="7">
    <source>
        <dbReference type="Proteomes" id="UP001597365"/>
    </source>
</evidence>
<reference evidence="7" key="1">
    <citation type="journal article" date="2019" name="Int. J. Syst. Evol. Microbiol.">
        <title>The Global Catalogue of Microorganisms (GCM) 10K type strain sequencing project: providing services to taxonomists for standard genome sequencing and annotation.</title>
        <authorList>
            <consortium name="The Broad Institute Genomics Platform"/>
            <consortium name="The Broad Institute Genome Sequencing Center for Infectious Disease"/>
            <person name="Wu L."/>
            <person name="Ma J."/>
        </authorList>
    </citation>
    <scope>NUCLEOTIDE SEQUENCE [LARGE SCALE GENOMIC DNA]</scope>
    <source>
        <strain evidence="7">CGMCC 4.7455</strain>
    </source>
</reference>
<evidence type="ECO:0000256" key="2">
    <source>
        <dbReference type="ARBA" id="ARBA00008814"/>
    </source>
</evidence>
<dbReference type="Gene3D" id="3.40.50.1980">
    <property type="entry name" value="Nitrogenase molybdenum iron protein domain"/>
    <property type="match status" value="2"/>
</dbReference>
<evidence type="ECO:0000256" key="1">
    <source>
        <dbReference type="ARBA" id="ARBA00004196"/>
    </source>
</evidence>
<protein>
    <submittedName>
        <fullName evidence="6">ABC transporter substrate-binding protein</fullName>
    </submittedName>
</protein>
<dbReference type="SUPFAM" id="SSF53807">
    <property type="entry name" value="Helical backbone' metal receptor"/>
    <property type="match status" value="1"/>
</dbReference>
<dbReference type="EMBL" id="JBHUFU010000003">
    <property type="protein sequence ID" value="MFD1829593.1"/>
    <property type="molecule type" value="Genomic_DNA"/>
</dbReference>
<dbReference type="RefSeq" id="WP_380898267.1">
    <property type="nucleotide sequence ID" value="NZ_JBHUFU010000003.1"/>
</dbReference>
<comment type="similarity">
    <text evidence="2">Belongs to the bacterial solute-binding protein 8 family.</text>
</comment>
<dbReference type="Proteomes" id="UP001597365">
    <property type="component" value="Unassembled WGS sequence"/>
</dbReference>
<name>A0ABW4PII4_9ACTN</name>
<dbReference type="PROSITE" id="PS50983">
    <property type="entry name" value="FE_B12_PBP"/>
    <property type="match status" value="1"/>
</dbReference>
<dbReference type="PROSITE" id="PS51318">
    <property type="entry name" value="TAT"/>
    <property type="match status" value="1"/>
</dbReference>
<dbReference type="PANTHER" id="PTHR30532">
    <property type="entry name" value="IRON III DICITRATE-BINDING PERIPLASMIC PROTEIN"/>
    <property type="match status" value="1"/>
</dbReference>
<evidence type="ECO:0000256" key="3">
    <source>
        <dbReference type="ARBA" id="ARBA00022448"/>
    </source>
</evidence>